<evidence type="ECO:0000256" key="3">
    <source>
        <dbReference type="ARBA" id="ARBA00022448"/>
    </source>
</evidence>
<dbReference type="InterPro" id="IPR000515">
    <property type="entry name" value="MetI-like"/>
</dbReference>
<dbReference type="GO" id="GO:0005315">
    <property type="term" value="F:phosphate transmembrane transporter activity"/>
    <property type="evidence" value="ECO:0007669"/>
    <property type="project" value="InterPro"/>
</dbReference>
<dbReference type="Pfam" id="PF00528">
    <property type="entry name" value="BPD_transp_1"/>
    <property type="match status" value="1"/>
</dbReference>
<dbReference type="GO" id="GO:0005886">
    <property type="term" value="C:plasma membrane"/>
    <property type="evidence" value="ECO:0007669"/>
    <property type="project" value="UniProtKB-SubCell"/>
</dbReference>
<evidence type="ECO:0000256" key="1">
    <source>
        <dbReference type="ARBA" id="ARBA00004651"/>
    </source>
</evidence>
<keyword evidence="4 8" id="KW-1003">Cell membrane</keyword>
<keyword evidence="3" id="KW-0813">Transport</keyword>
<comment type="subcellular location">
    <subcellularLocation>
        <location evidence="1 8">Cell membrane</location>
        <topology evidence="1 8">Multi-pass membrane protein</topology>
    </subcellularLocation>
</comment>
<evidence type="ECO:0000256" key="4">
    <source>
        <dbReference type="ARBA" id="ARBA00022475"/>
    </source>
</evidence>
<dbReference type="CDD" id="cd06261">
    <property type="entry name" value="TM_PBP2"/>
    <property type="match status" value="1"/>
</dbReference>
<evidence type="ECO:0000256" key="7">
    <source>
        <dbReference type="ARBA" id="ARBA00023136"/>
    </source>
</evidence>
<sequence length="443" mass="48615">MSAEPLTPLSASTGRLPQGEEVKQNVASRQQRGKLWQASLLFSVFVGLLVLLLLAWNIVNDAFGGIAVQEAVEVEALTGGRELEELAQPELVAILEENLRSRVLGNLNREQPLAERDAENLIEVILFEIIKPEVVATFSLYDYLFNRAEIEAQLAQDFPRAELEFKSWLRWDFIVNPMSSNPIFAGVRTALLGTLWLLVLTILISFPLGLGAAIYLEEYQSDKIFDERKPVGRFFNRVIERSTSIISTNIYNLSGVPSIIYGMLGLAIFVRALEAFTSGSFFGANEGTTANGRTIISAALTMSLLVLPVVIISSQEAIKAVPSTLRQASLGLGATKWQTIWKIVLPNALPGILTGTILAISRAIGETAPLIVVGASTFIVTDPTSIFSKFTVLPIQIYNWTSRPQDEFRAIAAAAIITLLILLLSLNATAILLRNYLRSRRVS</sequence>
<organism evidence="11 12">
    <name type="scientific">Candidatus Chloroploca asiatica</name>
    <dbReference type="NCBI Taxonomy" id="1506545"/>
    <lineage>
        <taxon>Bacteria</taxon>
        <taxon>Bacillati</taxon>
        <taxon>Chloroflexota</taxon>
        <taxon>Chloroflexia</taxon>
        <taxon>Chloroflexales</taxon>
        <taxon>Chloroflexineae</taxon>
        <taxon>Oscillochloridaceae</taxon>
        <taxon>Candidatus Chloroploca</taxon>
    </lineage>
</organism>
<dbReference type="OrthoDB" id="9785113at2"/>
<dbReference type="GO" id="GO:0035435">
    <property type="term" value="P:phosphate ion transmembrane transport"/>
    <property type="evidence" value="ECO:0007669"/>
    <property type="project" value="InterPro"/>
</dbReference>
<dbReference type="Gene3D" id="1.10.3720.10">
    <property type="entry name" value="MetI-like"/>
    <property type="match status" value="1"/>
</dbReference>
<evidence type="ECO:0000313" key="11">
    <source>
        <dbReference type="EMBL" id="PDV98608.1"/>
    </source>
</evidence>
<comment type="similarity">
    <text evidence="2 8">Belongs to the binding-protein-dependent transport system permease family. CysTW subfamily.</text>
</comment>
<evidence type="ECO:0000259" key="10">
    <source>
        <dbReference type="PROSITE" id="PS50928"/>
    </source>
</evidence>
<feature type="transmembrane region" description="Helical" evidence="8">
    <location>
        <begin position="410"/>
        <end position="433"/>
    </location>
</feature>
<keyword evidence="7 8" id="KW-0472">Membrane</keyword>
<dbReference type="InterPro" id="IPR005672">
    <property type="entry name" value="Phosphate_PstA"/>
</dbReference>
<keyword evidence="5 8" id="KW-0812">Transmembrane</keyword>
<keyword evidence="6 8" id="KW-1133">Transmembrane helix</keyword>
<evidence type="ECO:0000256" key="6">
    <source>
        <dbReference type="ARBA" id="ARBA00022989"/>
    </source>
</evidence>
<protein>
    <recommendedName>
        <fullName evidence="8">Phosphate transport system permease protein PstA</fullName>
    </recommendedName>
</protein>
<dbReference type="PANTHER" id="PTHR43470:SF5">
    <property type="entry name" value="PHOSPHATE TRANSPORT SYSTEM PERMEASE PROTEIN PSTA"/>
    <property type="match status" value="1"/>
</dbReference>
<name>A0A2H3KMN4_9CHLR</name>
<evidence type="ECO:0000256" key="2">
    <source>
        <dbReference type="ARBA" id="ARBA00007069"/>
    </source>
</evidence>
<accession>A0A2H3KMN4</accession>
<dbReference type="PANTHER" id="PTHR43470">
    <property type="entry name" value="PHOSPHATE TRANSPORT SYSTEM PERMEASE PROTEIN PSTA-RELATED"/>
    <property type="match status" value="1"/>
</dbReference>
<feature type="transmembrane region" description="Helical" evidence="8">
    <location>
        <begin position="35"/>
        <end position="56"/>
    </location>
</feature>
<dbReference type="AlphaFoldDB" id="A0A2H3KMN4"/>
<evidence type="ECO:0000256" key="5">
    <source>
        <dbReference type="ARBA" id="ARBA00022692"/>
    </source>
</evidence>
<reference evidence="11 12" key="1">
    <citation type="submission" date="2016-05" db="EMBL/GenBank/DDBJ databases">
        <authorList>
            <person name="Lavstsen T."/>
            <person name="Jespersen J.S."/>
        </authorList>
    </citation>
    <scope>NUCLEOTIDE SEQUENCE [LARGE SCALE GENOMIC DNA]</scope>
    <source>
        <strain evidence="11 12">B7-9</strain>
    </source>
</reference>
<feature type="transmembrane region" description="Helical" evidence="8">
    <location>
        <begin position="259"/>
        <end position="282"/>
    </location>
</feature>
<evidence type="ECO:0000256" key="8">
    <source>
        <dbReference type="RuleBase" id="RU363043"/>
    </source>
</evidence>
<feature type="transmembrane region" description="Helical" evidence="8">
    <location>
        <begin position="195"/>
        <end position="216"/>
    </location>
</feature>
<dbReference type="Proteomes" id="UP000220922">
    <property type="component" value="Unassembled WGS sequence"/>
</dbReference>
<comment type="caution">
    <text evidence="8">Lacks conserved residue(s) required for the propagation of feature annotation.</text>
</comment>
<evidence type="ECO:0000313" key="12">
    <source>
        <dbReference type="Proteomes" id="UP000220922"/>
    </source>
</evidence>
<keyword evidence="12" id="KW-1185">Reference proteome</keyword>
<dbReference type="RefSeq" id="WP_097653344.1">
    <property type="nucleotide sequence ID" value="NZ_LYXE01000091.1"/>
</dbReference>
<dbReference type="SUPFAM" id="SSF161098">
    <property type="entry name" value="MetI-like"/>
    <property type="match status" value="1"/>
</dbReference>
<proteinExistence type="inferred from homology"/>
<feature type="domain" description="ABC transmembrane type-1" evidence="10">
    <location>
        <begin position="191"/>
        <end position="432"/>
    </location>
</feature>
<dbReference type="InterPro" id="IPR035906">
    <property type="entry name" value="MetI-like_sf"/>
</dbReference>
<dbReference type="EMBL" id="LYXE01000091">
    <property type="protein sequence ID" value="PDV98608.1"/>
    <property type="molecule type" value="Genomic_DNA"/>
</dbReference>
<feature type="transmembrane region" description="Helical" evidence="8">
    <location>
        <begin position="294"/>
        <end position="313"/>
    </location>
</feature>
<comment type="caution">
    <text evidence="11">The sequence shown here is derived from an EMBL/GenBank/DDBJ whole genome shotgun (WGS) entry which is preliminary data.</text>
</comment>
<evidence type="ECO:0000256" key="9">
    <source>
        <dbReference type="SAM" id="MobiDB-lite"/>
    </source>
</evidence>
<dbReference type="PROSITE" id="PS50928">
    <property type="entry name" value="ABC_TM1"/>
    <property type="match status" value="1"/>
</dbReference>
<gene>
    <name evidence="11" type="ORF">A9Q02_14570</name>
</gene>
<feature type="region of interest" description="Disordered" evidence="9">
    <location>
        <begin position="1"/>
        <end position="21"/>
    </location>
</feature>
<dbReference type="NCBIfam" id="TIGR00974">
    <property type="entry name" value="3a0107s02c"/>
    <property type="match status" value="1"/>
</dbReference>